<dbReference type="Gene3D" id="3.40.50.450">
    <property type="match status" value="1"/>
</dbReference>
<dbReference type="Pfam" id="PF05014">
    <property type="entry name" value="Nuc_deoxyrib_tr"/>
    <property type="match status" value="1"/>
</dbReference>
<accession>A0A940Y7P6</accession>
<dbReference type="AlphaFoldDB" id="A0A940Y7P6"/>
<dbReference type="GO" id="GO:0009159">
    <property type="term" value="P:deoxyribonucleoside monophosphate catabolic process"/>
    <property type="evidence" value="ECO:0007669"/>
    <property type="project" value="TreeGrafter"/>
</dbReference>
<dbReference type="InterPro" id="IPR007710">
    <property type="entry name" value="Nucleoside_deoxyribTrfase"/>
</dbReference>
<keyword evidence="2" id="KW-1185">Reference proteome</keyword>
<protein>
    <submittedName>
        <fullName evidence="1">Nucleoside 2-deoxyribosyltransferase</fullName>
    </submittedName>
</protein>
<sequence>MRNAPSTRACASGPGCRRAILAPMALTIYLAGFDVFRPDALAQGERLKALCAAHGHTGLYPLDNTLPEGLQGPAAARWIYEANCALIRRADLVLANLNDFRGHEPDSGTAFEVGFAAALGTPVLGYLDDDRPLRAQLGGSHDAQGLLVEDFGLPRNLMLAGAARLVRGDAAAALRALDARALKVPERAAPAP</sequence>
<dbReference type="SUPFAM" id="SSF52309">
    <property type="entry name" value="N-(deoxy)ribosyltransferase-like"/>
    <property type="match status" value="1"/>
</dbReference>
<dbReference type="PANTHER" id="PTHR15364:SF0">
    <property type="entry name" value="2'-DEOXYNUCLEOSIDE 5'-PHOSPHATE N-HYDROLASE 1"/>
    <property type="match status" value="1"/>
</dbReference>
<evidence type="ECO:0000313" key="2">
    <source>
        <dbReference type="Proteomes" id="UP000676246"/>
    </source>
</evidence>
<proteinExistence type="predicted"/>
<dbReference type="GO" id="GO:0070694">
    <property type="term" value="F:5-hydroxymethyl-dUMP N-hydrolase activity"/>
    <property type="evidence" value="ECO:0007669"/>
    <property type="project" value="TreeGrafter"/>
</dbReference>
<name>A0A940Y7P6_9BURK</name>
<dbReference type="Proteomes" id="UP000676246">
    <property type="component" value="Unassembled WGS sequence"/>
</dbReference>
<comment type="caution">
    <text evidence="1">The sequence shown here is derived from an EMBL/GenBank/DDBJ whole genome shotgun (WGS) entry which is preliminary data.</text>
</comment>
<reference evidence="1 2" key="1">
    <citation type="submission" date="2021-04" db="EMBL/GenBank/DDBJ databases">
        <title>The genome sequence of Ideonella sp. 3Y2.</title>
        <authorList>
            <person name="Liu Y."/>
        </authorList>
    </citation>
    <scope>NUCLEOTIDE SEQUENCE [LARGE SCALE GENOMIC DNA]</scope>
    <source>
        <strain evidence="1 2">3Y2</strain>
    </source>
</reference>
<organism evidence="1 2">
    <name type="scientific">Ideonella alba</name>
    <dbReference type="NCBI Taxonomy" id="2824118"/>
    <lineage>
        <taxon>Bacteria</taxon>
        <taxon>Pseudomonadati</taxon>
        <taxon>Pseudomonadota</taxon>
        <taxon>Betaproteobacteria</taxon>
        <taxon>Burkholderiales</taxon>
        <taxon>Sphaerotilaceae</taxon>
        <taxon>Ideonella</taxon>
    </lineage>
</organism>
<dbReference type="EMBL" id="JAGQDD010000008">
    <property type="protein sequence ID" value="MBQ0931417.1"/>
    <property type="molecule type" value="Genomic_DNA"/>
</dbReference>
<evidence type="ECO:0000313" key="1">
    <source>
        <dbReference type="EMBL" id="MBQ0931417.1"/>
    </source>
</evidence>
<gene>
    <name evidence="1" type="ORF">KAK03_13065</name>
</gene>
<dbReference type="InterPro" id="IPR051239">
    <property type="entry name" value="2'-dNMP_N-hydrolase"/>
</dbReference>
<dbReference type="PANTHER" id="PTHR15364">
    <property type="entry name" value="2'-DEOXYNUCLEOSIDE 5'-PHOSPHATE N-HYDROLASE 1"/>
    <property type="match status" value="1"/>
</dbReference>